<reference evidence="3 6" key="3">
    <citation type="submission" date="2019-08" db="EMBL/GenBank/DDBJ databases">
        <title>Whole genome sequencing of Aggregatibacter actinomycetemcomitans cultured from blood stream infections in Denmark reveals a novel phylogenetic lineage expressing serotype a membrane O polysaccharide.</title>
        <authorList>
            <person name="Nedergaard S."/>
            <person name="Kobel C.M."/>
            <person name="Nielsen M.B."/>
            <person name="Moeller R.T."/>
            <person name="Jensen A.B."/>
            <person name="Noerskov-Lauritsen N."/>
        </authorList>
    </citation>
    <scope>NUCLEOTIDE SEQUENCE [LARGE SCALE GENOMIC DNA]</scope>
    <source>
        <strain evidence="3 6">PN_563</strain>
    </source>
</reference>
<dbReference type="RefSeq" id="WP_005542689.1">
    <property type="nucleotide sequence ID" value="NZ_JABJYG010000003.1"/>
</dbReference>
<evidence type="ECO:0000313" key="5">
    <source>
        <dbReference type="Proteomes" id="UP000226080"/>
    </source>
</evidence>
<dbReference type="SMR" id="A0A142G1B9"/>
<evidence type="ECO:0000313" key="4">
    <source>
        <dbReference type="Proteomes" id="UP000072236"/>
    </source>
</evidence>
<dbReference type="Proteomes" id="UP000323012">
    <property type="component" value="Unassembled WGS sequence"/>
</dbReference>
<sequence length="66" mass="7914">MANDVFTRIDTFLNEFLTGITEHIQELLSLGWDYSMVYLKPLLTFQMLLEELESRIAYSNTKLYWF</sequence>
<dbReference type="Proteomes" id="UP000226080">
    <property type="component" value="Unassembled WGS sequence"/>
</dbReference>
<gene>
    <name evidence="1" type="ORF">ACT75_07910</name>
    <name evidence="2" type="ORF">CQR80_03765</name>
    <name evidence="3" type="ORF">FXB79_02600</name>
</gene>
<evidence type="ECO:0000313" key="3">
    <source>
        <dbReference type="EMBL" id="TYA39597.1"/>
    </source>
</evidence>
<reference evidence="1 4" key="1">
    <citation type="submission" date="2015-10" db="EMBL/GenBank/DDBJ databases">
        <title>Tn-seq of a polymicrobial infection.</title>
        <authorList>
            <person name="Stacy A."/>
            <person name="Rumbaugh K.P."/>
            <person name="Whiteley M."/>
        </authorList>
    </citation>
    <scope>NUCLEOTIDE SEQUENCE [LARGE SCALE GENOMIC DNA]</scope>
    <source>
        <strain evidence="1 4">624</strain>
    </source>
</reference>
<dbReference type="KEGG" id="aact:ACT75_07910"/>
<dbReference type="AlphaFoldDB" id="A0A142G1B9"/>
<accession>A0A142G1B9</accession>
<dbReference type="EMBL" id="CP012959">
    <property type="protein sequence ID" value="AMQ94449.1"/>
    <property type="molecule type" value="Genomic_DNA"/>
</dbReference>
<name>A0A142G1B9_AGGAC</name>
<dbReference type="EMBL" id="PCGW01000005">
    <property type="protein sequence ID" value="PHO21007.1"/>
    <property type="molecule type" value="Genomic_DNA"/>
</dbReference>
<organism evidence="3 6">
    <name type="scientific">Aggregatibacter actinomycetemcomitans</name>
    <name type="common">Actinobacillus actinomycetemcomitans</name>
    <name type="synonym">Haemophilus actinomycetemcomitans</name>
    <dbReference type="NCBI Taxonomy" id="714"/>
    <lineage>
        <taxon>Bacteria</taxon>
        <taxon>Pseudomonadati</taxon>
        <taxon>Pseudomonadota</taxon>
        <taxon>Gammaproteobacteria</taxon>
        <taxon>Pasteurellales</taxon>
        <taxon>Pasteurellaceae</taxon>
        <taxon>Aggregatibacter</taxon>
    </lineage>
</organism>
<protein>
    <submittedName>
        <fullName evidence="3">Uncharacterized protein</fullName>
    </submittedName>
</protein>
<dbReference type="Proteomes" id="UP000072236">
    <property type="component" value="Chromosome"/>
</dbReference>
<reference evidence="2 5" key="2">
    <citation type="submission" date="2017-10" db="EMBL/GenBank/DDBJ databases">
        <title>Draft genome sequences of Aggregatibacter actinomycetemcomitans strains 310a and 310b.</title>
        <authorList>
            <person name="May A.C."/>
            <person name="Ohta H."/>
            <person name="Maeda H."/>
            <person name="Kokeguchi S."/>
            <person name="Cugini C."/>
        </authorList>
    </citation>
    <scope>NUCLEOTIDE SEQUENCE [LARGE SCALE GENOMIC DNA]</scope>
    <source>
        <strain evidence="2 5">310b</strain>
    </source>
</reference>
<evidence type="ECO:0000313" key="2">
    <source>
        <dbReference type="EMBL" id="PHO21007.1"/>
    </source>
</evidence>
<dbReference type="EMBL" id="VSED01000004">
    <property type="protein sequence ID" value="TYA39597.1"/>
    <property type="molecule type" value="Genomic_DNA"/>
</dbReference>
<evidence type="ECO:0000313" key="6">
    <source>
        <dbReference type="Proteomes" id="UP000323012"/>
    </source>
</evidence>
<keyword evidence="5" id="KW-1185">Reference proteome</keyword>
<proteinExistence type="predicted"/>
<evidence type="ECO:0000313" key="1">
    <source>
        <dbReference type="EMBL" id="AMQ94449.1"/>
    </source>
</evidence>